<dbReference type="EMBL" id="QUNG01000008">
    <property type="protein sequence ID" value="REG82606.1"/>
    <property type="molecule type" value="Genomic_DNA"/>
</dbReference>
<dbReference type="AlphaFoldDB" id="A0A3E0DIR5"/>
<keyword evidence="2" id="KW-0812">Transmembrane</keyword>
<evidence type="ECO:0000313" key="3">
    <source>
        <dbReference type="EMBL" id="REG82606.1"/>
    </source>
</evidence>
<dbReference type="RefSeq" id="WP_115898080.1">
    <property type="nucleotide sequence ID" value="NZ_QUNG01000008.1"/>
</dbReference>
<evidence type="ECO:0000313" key="4">
    <source>
        <dbReference type="Proteomes" id="UP000256542"/>
    </source>
</evidence>
<keyword evidence="2" id="KW-0472">Membrane</keyword>
<comment type="caution">
    <text evidence="3">The sequence shown here is derived from an EMBL/GenBank/DDBJ whole genome shotgun (WGS) entry which is preliminary data.</text>
</comment>
<organism evidence="3 4">
    <name type="scientific">Marinomonas pollencensis</name>
    <dbReference type="NCBI Taxonomy" id="491954"/>
    <lineage>
        <taxon>Bacteria</taxon>
        <taxon>Pseudomonadati</taxon>
        <taxon>Pseudomonadota</taxon>
        <taxon>Gammaproteobacteria</taxon>
        <taxon>Oceanospirillales</taxon>
        <taxon>Oceanospirillaceae</taxon>
        <taxon>Marinomonas</taxon>
    </lineage>
</organism>
<accession>A0A3E0DIR5</accession>
<keyword evidence="1" id="KW-0175">Coiled coil</keyword>
<gene>
    <name evidence="3" type="ORF">DFP81_10840</name>
</gene>
<name>A0A3E0DIR5_9GAMM</name>
<dbReference type="OrthoDB" id="6100356at2"/>
<reference evidence="3 4" key="1">
    <citation type="submission" date="2018-08" db="EMBL/GenBank/DDBJ databases">
        <title>Genomic Encyclopedia of Type Strains, Phase III (KMG-III): the genomes of soil and plant-associated and newly described type strains.</title>
        <authorList>
            <person name="Whitman W."/>
        </authorList>
    </citation>
    <scope>NUCLEOTIDE SEQUENCE [LARGE SCALE GENOMIC DNA]</scope>
    <source>
        <strain evidence="3 4">CECT 7375</strain>
    </source>
</reference>
<evidence type="ECO:0000256" key="2">
    <source>
        <dbReference type="SAM" id="Phobius"/>
    </source>
</evidence>
<keyword evidence="2" id="KW-1133">Transmembrane helix</keyword>
<keyword evidence="4" id="KW-1185">Reference proteome</keyword>
<evidence type="ECO:0000256" key="1">
    <source>
        <dbReference type="SAM" id="Coils"/>
    </source>
</evidence>
<feature type="transmembrane region" description="Helical" evidence="2">
    <location>
        <begin position="75"/>
        <end position="97"/>
    </location>
</feature>
<proteinExistence type="predicted"/>
<dbReference type="Proteomes" id="UP000256542">
    <property type="component" value="Unassembled WGS sequence"/>
</dbReference>
<feature type="coiled-coil region" evidence="1">
    <location>
        <begin position="171"/>
        <end position="200"/>
    </location>
</feature>
<sequence>MKALDDIWSSIKGHTQTRVKDPIIGTFIVSWCFCNWDKLALLFWGADKVDQRIKDLSSNMSVTSNPSLLWTDLDLVITPGIIALAYLFALPWLSLWVKKLQDRAVLLQHSHAIDLDTERVNKQKELNKAVFRANPAKEFLAEEIRLDLQGEKERLERRNKIQEYIDQKTKTTRADADIKAAQAEKERLDLESQKRQDESEKLRFNTQAAVQNATMASSRFPAAYQLMEMLSTSLREDDIFLSLDGLSRSIASLFGYRDAKEMMDDENFNNERLNEVKYLYHESSFLAKALDQVVKNEESDNVDLSGEMLFDHLQWIIESYPFDLLSEGALAEKICESINENSFDILGSDELSGPMAETDTVFEEIELGIDNFNFDASFEVTMSGYASGHHRKEANIPGVDLDVQVVATCSPSVGKFGLFDYQLEISGGPVNYGED</sequence>
<protein>
    <submittedName>
        <fullName evidence="3">Uncharacterized protein</fullName>
    </submittedName>
</protein>